<evidence type="ECO:0000313" key="4">
    <source>
        <dbReference type="EMBL" id="CAF3733350.1"/>
    </source>
</evidence>
<comment type="caution">
    <text evidence="1">The sequence shown here is derived from an EMBL/GenBank/DDBJ whole genome shotgun (WGS) entry which is preliminary data.</text>
</comment>
<evidence type="ECO:0000313" key="7">
    <source>
        <dbReference type="EMBL" id="CAF4644498.1"/>
    </source>
</evidence>
<accession>A0A817NQ11</accession>
<dbReference type="Proteomes" id="UP000663833">
    <property type="component" value="Unassembled WGS sequence"/>
</dbReference>
<gene>
    <name evidence="4" type="ORF">FME351_LOCUS29824</name>
    <name evidence="3" type="ORF">GRG538_LOCUS25952</name>
    <name evidence="6" type="ORF">HFQ381_LOCUS21418</name>
    <name evidence="2" type="ORF">LUA448_LOCUS31313</name>
    <name evidence="8" type="ORF">QYT958_LOCUS19085</name>
    <name evidence="1" type="ORF">TIS948_LOCUS7841</name>
    <name evidence="7" type="ORF">TSG867_LOCUS30394</name>
    <name evidence="5" type="ORF">UJA718_LOCUS13426</name>
</gene>
<dbReference type="EMBL" id="CAJNYT010004445">
    <property type="protein sequence ID" value="CAF3664233.1"/>
    <property type="molecule type" value="Genomic_DNA"/>
</dbReference>
<dbReference type="EMBL" id="CAJOBO010001918">
    <property type="protein sequence ID" value="CAF4418859.1"/>
    <property type="molecule type" value="Genomic_DNA"/>
</dbReference>
<dbReference type="Proteomes" id="UP000663869">
    <property type="component" value="Unassembled WGS sequence"/>
</dbReference>
<dbReference type="Proteomes" id="UP000663825">
    <property type="component" value="Unassembled WGS sequence"/>
</dbReference>
<dbReference type="Proteomes" id="UP000663872">
    <property type="component" value="Unassembled WGS sequence"/>
</dbReference>
<dbReference type="AlphaFoldDB" id="A0A817NQ11"/>
<name>A0A817NQ11_9BILA</name>
<organism evidence="1 9">
    <name type="scientific">Rotaria socialis</name>
    <dbReference type="NCBI Taxonomy" id="392032"/>
    <lineage>
        <taxon>Eukaryota</taxon>
        <taxon>Metazoa</taxon>
        <taxon>Spiralia</taxon>
        <taxon>Gnathifera</taxon>
        <taxon>Rotifera</taxon>
        <taxon>Eurotatoria</taxon>
        <taxon>Bdelloidea</taxon>
        <taxon>Philodinida</taxon>
        <taxon>Philodinidae</taxon>
        <taxon>Rotaria</taxon>
    </lineage>
</organism>
<dbReference type="EMBL" id="CAJOBQ010004815">
    <property type="protein sequence ID" value="CAF4644498.1"/>
    <property type="molecule type" value="Genomic_DNA"/>
</dbReference>
<dbReference type="Proteomes" id="UP000663851">
    <property type="component" value="Unassembled WGS sequence"/>
</dbReference>
<evidence type="ECO:0000313" key="8">
    <source>
        <dbReference type="EMBL" id="CAF4722960.1"/>
    </source>
</evidence>
<evidence type="ECO:0000313" key="3">
    <source>
        <dbReference type="EMBL" id="CAF3664233.1"/>
    </source>
</evidence>
<dbReference type="EMBL" id="CAJNYD010004655">
    <property type="protein sequence ID" value="CAF3618802.1"/>
    <property type="molecule type" value="Genomic_DNA"/>
</dbReference>
<protein>
    <submittedName>
        <fullName evidence="1">Uncharacterized protein</fullName>
    </submittedName>
</protein>
<evidence type="ECO:0000313" key="9">
    <source>
        <dbReference type="Proteomes" id="UP000663825"/>
    </source>
</evidence>
<dbReference type="EMBL" id="CAJOBR010003095">
    <property type="protein sequence ID" value="CAF4722960.1"/>
    <property type="molecule type" value="Genomic_DNA"/>
</dbReference>
<evidence type="ECO:0000313" key="10">
    <source>
        <dbReference type="Proteomes" id="UP000663873"/>
    </source>
</evidence>
<dbReference type="Proteomes" id="UP000663862">
    <property type="component" value="Unassembled WGS sequence"/>
</dbReference>
<dbReference type="EMBL" id="CAJNXB010000966">
    <property type="protein sequence ID" value="CAF3118185.1"/>
    <property type="molecule type" value="Genomic_DNA"/>
</dbReference>
<proteinExistence type="predicted"/>
<evidence type="ECO:0000313" key="6">
    <source>
        <dbReference type="EMBL" id="CAF4418859.1"/>
    </source>
</evidence>
<dbReference type="EMBL" id="CAJOBP010001815">
    <property type="protein sequence ID" value="CAF4313938.1"/>
    <property type="molecule type" value="Genomic_DNA"/>
</dbReference>
<dbReference type="Proteomes" id="UP000663873">
    <property type="component" value="Unassembled WGS sequence"/>
</dbReference>
<evidence type="ECO:0000313" key="5">
    <source>
        <dbReference type="EMBL" id="CAF4313938.1"/>
    </source>
</evidence>
<dbReference type="OrthoDB" id="10006386at2759"/>
<dbReference type="Proteomes" id="UP000663848">
    <property type="component" value="Unassembled WGS sequence"/>
</dbReference>
<evidence type="ECO:0000313" key="1">
    <source>
        <dbReference type="EMBL" id="CAF3118185.1"/>
    </source>
</evidence>
<sequence length="201" mass="24169">MSKLQYHQQRSYEDARDAAMNYEDVYYKELCDLLFDEFLSNITNIPFDRTIENESLSNTALHNTNEAYCINWFYTIDRKLIETKTVYSFRFPNLWNPELYTMFEIKTNPRFSPIPYKRHKCDGWYKYRGDDLLKQLDEFLNISRVVRNTTPHNTKLFINPEKERLDIEFNFPAINERISITFEPGTPMTPSQNRYVFNGSF</sequence>
<dbReference type="EMBL" id="CAJNYU010004202">
    <property type="protein sequence ID" value="CAF3733350.1"/>
    <property type="molecule type" value="Genomic_DNA"/>
</dbReference>
<keyword evidence="10" id="KW-1185">Reference proteome</keyword>
<reference evidence="1" key="1">
    <citation type="submission" date="2021-02" db="EMBL/GenBank/DDBJ databases">
        <authorList>
            <person name="Nowell W R."/>
        </authorList>
    </citation>
    <scope>NUCLEOTIDE SEQUENCE</scope>
</reference>
<evidence type="ECO:0000313" key="2">
    <source>
        <dbReference type="EMBL" id="CAF3618802.1"/>
    </source>
</evidence>